<evidence type="ECO:0000256" key="5">
    <source>
        <dbReference type="ARBA" id="ARBA00035201"/>
    </source>
</evidence>
<dbReference type="SUPFAM" id="SSF52161">
    <property type="entry name" value="Ribosomal protein L13"/>
    <property type="match status" value="1"/>
</dbReference>
<dbReference type="InterPro" id="IPR005822">
    <property type="entry name" value="Ribosomal_uL13"/>
</dbReference>
<gene>
    <name evidence="6" type="primary">rplM</name>
    <name evidence="7" type="ORF">ENQ87_14220</name>
</gene>
<comment type="caution">
    <text evidence="7">The sequence shown here is derived from an EMBL/GenBank/DDBJ whole genome shotgun (WGS) entry which is preliminary data.</text>
</comment>
<dbReference type="NCBIfam" id="TIGR01066">
    <property type="entry name" value="rplM_bact"/>
    <property type="match status" value="1"/>
</dbReference>
<keyword evidence="4 6" id="KW-0687">Ribonucleoprotein</keyword>
<keyword evidence="3 6" id="KW-0689">Ribosomal protein</keyword>
<dbReference type="InterPro" id="IPR036899">
    <property type="entry name" value="Ribosomal_uL13_sf"/>
</dbReference>
<dbReference type="Gene3D" id="3.90.1180.10">
    <property type="entry name" value="Ribosomal protein L13"/>
    <property type="match status" value="1"/>
</dbReference>
<comment type="subunit">
    <text evidence="2 6">Part of the 50S ribosomal subunit.</text>
</comment>
<dbReference type="GO" id="GO:0003729">
    <property type="term" value="F:mRNA binding"/>
    <property type="evidence" value="ECO:0007669"/>
    <property type="project" value="UniProtKB-ARBA"/>
</dbReference>
<dbReference type="GO" id="GO:0003735">
    <property type="term" value="F:structural constituent of ribosome"/>
    <property type="evidence" value="ECO:0007669"/>
    <property type="project" value="InterPro"/>
</dbReference>
<dbReference type="InterPro" id="IPR005823">
    <property type="entry name" value="Ribosomal_uL13_bac-type"/>
</dbReference>
<protein>
    <recommendedName>
        <fullName evidence="5 6">Large ribosomal subunit protein uL13</fullName>
    </recommendedName>
</protein>
<dbReference type="AlphaFoldDB" id="A0A831XNA1"/>
<evidence type="ECO:0000256" key="6">
    <source>
        <dbReference type="HAMAP-Rule" id="MF_01366"/>
    </source>
</evidence>
<proteinExistence type="inferred from homology"/>
<dbReference type="GO" id="GO:0022625">
    <property type="term" value="C:cytosolic large ribosomal subunit"/>
    <property type="evidence" value="ECO:0007669"/>
    <property type="project" value="TreeGrafter"/>
</dbReference>
<comment type="similarity">
    <text evidence="1 6">Belongs to the universal ribosomal protein uL13 family.</text>
</comment>
<organism evidence="7">
    <name type="scientific">Geobacter metallireducens</name>
    <dbReference type="NCBI Taxonomy" id="28232"/>
    <lineage>
        <taxon>Bacteria</taxon>
        <taxon>Pseudomonadati</taxon>
        <taxon>Thermodesulfobacteriota</taxon>
        <taxon>Desulfuromonadia</taxon>
        <taxon>Geobacterales</taxon>
        <taxon>Geobacteraceae</taxon>
        <taxon>Geobacter</taxon>
    </lineage>
</organism>
<dbReference type="CDD" id="cd00392">
    <property type="entry name" value="Ribosomal_L13"/>
    <property type="match status" value="1"/>
</dbReference>
<dbReference type="EMBL" id="DSOV01000063">
    <property type="protein sequence ID" value="HEN43498.1"/>
    <property type="molecule type" value="Genomic_DNA"/>
</dbReference>
<dbReference type="GO" id="GO:0006412">
    <property type="term" value="P:translation"/>
    <property type="evidence" value="ECO:0007669"/>
    <property type="project" value="UniProtKB-UniRule"/>
</dbReference>
<reference evidence="7" key="1">
    <citation type="journal article" date="2020" name="mSystems">
        <title>Genome- and Community-Level Interaction Insights into Carbon Utilization and Element Cycling Functions of Hydrothermarchaeota in Hydrothermal Sediment.</title>
        <authorList>
            <person name="Zhou Z."/>
            <person name="Liu Y."/>
            <person name="Xu W."/>
            <person name="Pan J."/>
            <person name="Luo Z.H."/>
            <person name="Li M."/>
        </authorList>
    </citation>
    <scope>NUCLEOTIDE SEQUENCE [LARGE SCALE GENOMIC DNA]</scope>
    <source>
        <strain evidence="7">SpSt-349</strain>
    </source>
</reference>
<dbReference type="HAMAP" id="MF_01366">
    <property type="entry name" value="Ribosomal_uL13"/>
    <property type="match status" value="1"/>
</dbReference>
<name>A0A831XNA1_GEOME</name>
<sequence length="143" mass="15854">MKTTKVAKKEEVTRDWFLVDADSKVLGRMAAEIANILRGKKKPIYTPSVDTGDFVVVVNAEKIQLTGNKLADKMYHSHSGFPGGLKSITAGKLIEKKPEDLIRKAVKGMLPKNKLARHMLKKLKVYAGPAHPHEAQQPKTLDI</sequence>
<dbReference type="Pfam" id="PF00572">
    <property type="entry name" value="Ribosomal_L13"/>
    <property type="match status" value="1"/>
</dbReference>
<dbReference type="PANTHER" id="PTHR11545:SF2">
    <property type="entry name" value="LARGE RIBOSOMAL SUBUNIT PROTEIN UL13M"/>
    <property type="match status" value="1"/>
</dbReference>
<evidence type="ECO:0000313" key="7">
    <source>
        <dbReference type="EMBL" id="HEN43498.1"/>
    </source>
</evidence>
<dbReference type="GO" id="GO:0017148">
    <property type="term" value="P:negative regulation of translation"/>
    <property type="evidence" value="ECO:0007669"/>
    <property type="project" value="TreeGrafter"/>
</dbReference>
<dbReference type="PANTHER" id="PTHR11545">
    <property type="entry name" value="RIBOSOMAL PROTEIN L13"/>
    <property type="match status" value="1"/>
</dbReference>
<evidence type="ECO:0000256" key="4">
    <source>
        <dbReference type="ARBA" id="ARBA00023274"/>
    </source>
</evidence>
<dbReference type="FunFam" id="3.90.1180.10:FF:000001">
    <property type="entry name" value="50S ribosomal protein L13"/>
    <property type="match status" value="1"/>
</dbReference>
<comment type="function">
    <text evidence="6">This protein is one of the early assembly proteins of the 50S ribosomal subunit, although it is not seen to bind rRNA by itself. It is important during the early stages of 50S assembly.</text>
</comment>
<accession>A0A831XNA1</accession>
<evidence type="ECO:0000256" key="1">
    <source>
        <dbReference type="ARBA" id="ARBA00006227"/>
    </source>
</evidence>
<dbReference type="PIRSF" id="PIRSF002181">
    <property type="entry name" value="Ribosomal_L13"/>
    <property type="match status" value="1"/>
</dbReference>
<evidence type="ECO:0000256" key="2">
    <source>
        <dbReference type="ARBA" id="ARBA00011838"/>
    </source>
</evidence>
<evidence type="ECO:0000256" key="3">
    <source>
        <dbReference type="ARBA" id="ARBA00022980"/>
    </source>
</evidence>